<dbReference type="PANTHER" id="PTHR42704:SF17">
    <property type="entry name" value="RIBULOSE BISPHOSPHATE CARBOXYLASE LARGE CHAIN"/>
    <property type="match status" value="1"/>
</dbReference>
<evidence type="ECO:0000259" key="7">
    <source>
        <dbReference type="Pfam" id="PF02788"/>
    </source>
</evidence>
<dbReference type="InterPro" id="IPR036422">
    <property type="entry name" value="RuBisCO_lsu_N_sf"/>
</dbReference>
<keyword evidence="4 8" id="KW-0456">Lyase</keyword>
<dbReference type="SFLD" id="SFLDS00014">
    <property type="entry name" value="RuBisCO"/>
    <property type="match status" value="1"/>
</dbReference>
<dbReference type="KEGG" id="taut:V4D30_03135"/>
<dbReference type="InterPro" id="IPR033966">
    <property type="entry name" value="RuBisCO"/>
</dbReference>
<evidence type="ECO:0000313" key="8">
    <source>
        <dbReference type="EMBL" id="XCH47277.1"/>
    </source>
</evidence>
<reference evidence="8" key="1">
    <citation type="submission" date="2024-01" db="EMBL/GenBank/DDBJ databases">
        <title>The first autotrophic representatives of the genus Thermodesulfovibrio.</title>
        <authorList>
            <person name="Maltseva A.I."/>
            <person name="Elcheninov A.G."/>
            <person name="Kublanov I.V."/>
            <person name="Lebedinsky A.V."/>
            <person name="Frolov E.N."/>
        </authorList>
    </citation>
    <scope>NUCLEOTIDE SEQUENCE</scope>
    <source>
        <strain evidence="8">3907-1M</strain>
    </source>
</reference>
<dbReference type="Pfam" id="PF00016">
    <property type="entry name" value="RuBisCO_large"/>
    <property type="match status" value="1"/>
</dbReference>
<dbReference type="Gene3D" id="3.20.20.110">
    <property type="entry name" value="Ribulose bisphosphate carboxylase, large subunit, C-terminal domain"/>
    <property type="match status" value="1"/>
</dbReference>
<evidence type="ECO:0000256" key="1">
    <source>
        <dbReference type="ARBA" id="ARBA00022723"/>
    </source>
</evidence>
<dbReference type="GO" id="GO:0000287">
    <property type="term" value="F:magnesium ion binding"/>
    <property type="evidence" value="ECO:0007669"/>
    <property type="project" value="InterPro"/>
</dbReference>
<dbReference type="NCBIfam" id="NF003252">
    <property type="entry name" value="PRK04208.1"/>
    <property type="match status" value="1"/>
</dbReference>
<name>A0AAU8H157_9BACT</name>
<keyword evidence="1" id="KW-0479">Metal-binding</keyword>
<feature type="domain" description="Ribulose bisphosphate carboxylase large subunit C-terminal" evidence="6">
    <location>
        <begin position="129"/>
        <end position="419"/>
    </location>
</feature>
<evidence type="ECO:0000256" key="5">
    <source>
        <dbReference type="RuleBase" id="RU003834"/>
    </source>
</evidence>
<dbReference type="NCBIfam" id="TIGR03326">
    <property type="entry name" value="rubisco_III"/>
    <property type="match status" value="1"/>
</dbReference>
<dbReference type="InterPro" id="IPR017443">
    <property type="entry name" value="RuBisCO_lsu_fd_N"/>
</dbReference>
<dbReference type="RefSeq" id="WP_353684800.1">
    <property type="nucleotide sequence ID" value="NZ_CP144373.1"/>
</dbReference>
<feature type="domain" description="Ribulose bisphosphate carboxylase large subunit ferrodoxin-like N-terminal" evidence="7">
    <location>
        <begin position="5"/>
        <end position="116"/>
    </location>
</feature>
<dbReference type="GO" id="GO:0015977">
    <property type="term" value="P:carbon fixation"/>
    <property type="evidence" value="ECO:0007669"/>
    <property type="project" value="InterPro"/>
</dbReference>
<dbReference type="InterPro" id="IPR017712">
    <property type="entry name" value="RuBisCO_III"/>
</dbReference>
<dbReference type="SUPFAM" id="SSF51649">
    <property type="entry name" value="RuBisCo, C-terminal domain"/>
    <property type="match status" value="1"/>
</dbReference>
<evidence type="ECO:0000256" key="4">
    <source>
        <dbReference type="ARBA" id="ARBA00023239"/>
    </source>
</evidence>
<dbReference type="SUPFAM" id="SSF54966">
    <property type="entry name" value="RuBisCO, large subunit, small (N-terminal) domain"/>
    <property type="match status" value="1"/>
</dbReference>
<organism evidence="8">
    <name type="scientific">Thermodesulfovibrio autotrophicus</name>
    <dbReference type="NCBI Taxonomy" id="3118333"/>
    <lineage>
        <taxon>Bacteria</taxon>
        <taxon>Pseudomonadati</taxon>
        <taxon>Nitrospirota</taxon>
        <taxon>Thermodesulfovibrionia</taxon>
        <taxon>Thermodesulfovibrionales</taxon>
        <taxon>Thermodesulfovibrionaceae</taxon>
        <taxon>Thermodesulfovibrio</taxon>
    </lineage>
</organism>
<accession>A0AAU8H157</accession>
<comment type="similarity">
    <text evidence="5">Belongs to the RuBisCO large chain family.</text>
</comment>
<dbReference type="InterPro" id="IPR000685">
    <property type="entry name" value="RuBisCO_lsu_C"/>
</dbReference>
<evidence type="ECO:0000256" key="3">
    <source>
        <dbReference type="ARBA" id="ARBA00023002"/>
    </source>
</evidence>
<keyword evidence="3" id="KW-0560">Oxidoreductase</keyword>
<dbReference type="Pfam" id="PF02788">
    <property type="entry name" value="RuBisCO_large_N"/>
    <property type="match status" value="1"/>
</dbReference>
<dbReference type="PANTHER" id="PTHR42704">
    <property type="entry name" value="RIBULOSE BISPHOSPHATE CARBOXYLASE"/>
    <property type="match status" value="1"/>
</dbReference>
<evidence type="ECO:0000256" key="2">
    <source>
        <dbReference type="ARBA" id="ARBA00022842"/>
    </source>
</evidence>
<protein>
    <submittedName>
        <fullName evidence="8">Type III ribulose-bisphosphate carboxylase</fullName>
        <ecNumber evidence="8">4.1.1.39</ecNumber>
    </submittedName>
</protein>
<proteinExistence type="inferred from homology"/>
<keyword evidence="2" id="KW-0460">Magnesium</keyword>
<dbReference type="SFLD" id="SFLDG00301">
    <property type="entry name" value="RuBisCO-like_proteins"/>
    <property type="match status" value="1"/>
</dbReference>
<dbReference type="InterPro" id="IPR036376">
    <property type="entry name" value="RuBisCO_lsu_C_sf"/>
</dbReference>
<dbReference type="GO" id="GO:0016491">
    <property type="term" value="F:oxidoreductase activity"/>
    <property type="evidence" value="ECO:0007669"/>
    <property type="project" value="UniProtKB-KW"/>
</dbReference>
<gene>
    <name evidence="8" type="primary">rbcL</name>
    <name evidence="8" type="ORF">V4D30_03135</name>
</gene>
<dbReference type="AlphaFoldDB" id="A0AAU8H157"/>
<dbReference type="GO" id="GO:0016984">
    <property type="term" value="F:ribulose-bisphosphate carboxylase activity"/>
    <property type="evidence" value="ECO:0007669"/>
    <property type="project" value="UniProtKB-EC"/>
</dbReference>
<dbReference type="HAMAP" id="MF_01133">
    <property type="entry name" value="RuBisCO_L_type3"/>
    <property type="match status" value="1"/>
</dbReference>
<dbReference type="EMBL" id="CP144373">
    <property type="protein sequence ID" value="XCH47277.1"/>
    <property type="molecule type" value="Genomic_DNA"/>
</dbReference>
<sequence>MKYVDFLEIGYIPRENDVLAAFYVEPAENVTVEEAAGAVASESSIGTWTDLATMRQSIWDELRAKVYAIEDNVVYIAYPEALFEPNNIPQFLSSVAGNVFGMKAVKALRLLDIRVTSNFTTQLPGPAFGVKGVREILNIKHRPLIGTIVKPKLGLSPREQAEVVYNSLAGGLDLVKDDENLTHQVFSNFEERVLRCLEAVQKAEKETGEKKAYLPNITAPTEEMLRRAEFVKKNGGTYAMIDIVTAGFSGLQSVRNRNTGLIIHAHRAMYASFARPKNHGIHMLVLAKLSRLAGVDQLHIGTVVGKMEGDRADVMICHEALGNSKHTLNAPLPPQSWGNIKPVFSVASGGLHPGHIPDLVSIFGIDAVLQFGGGVHGHPDGTRAGAKAVRDAVEAAVKGKTLEEAAKKSKELARALEKWKGVVIK</sequence>
<dbReference type="EC" id="4.1.1.39" evidence="8"/>
<dbReference type="Gene3D" id="3.30.70.150">
    <property type="entry name" value="RuBisCO large subunit, N-terminal domain"/>
    <property type="match status" value="1"/>
</dbReference>
<evidence type="ECO:0000259" key="6">
    <source>
        <dbReference type="Pfam" id="PF00016"/>
    </source>
</evidence>